<gene>
    <name evidence="2" type="ORF">AVEN_209447_1</name>
</gene>
<dbReference type="EMBL" id="BGPR01006943">
    <property type="protein sequence ID" value="GBN23065.1"/>
    <property type="molecule type" value="Genomic_DNA"/>
</dbReference>
<comment type="caution">
    <text evidence="2">The sequence shown here is derived from an EMBL/GenBank/DDBJ whole genome shotgun (WGS) entry which is preliminary data.</text>
</comment>
<reference evidence="2 3" key="1">
    <citation type="journal article" date="2019" name="Sci. Rep.">
        <title>Orb-weaving spider Araneus ventricosus genome elucidates the spidroin gene catalogue.</title>
        <authorList>
            <person name="Kono N."/>
            <person name="Nakamura H."/>
            <person name="Ohtoshi R."/>
            <person name="Moran D.A.P."/>
            <person name="Shinohara A."/>
            <person name="Yoshida Y."/>
            <person name="Fujiwara M."/>
            <person name="Mori M."/>
            <person name="Tomita M."/>
            <person name="Arakawa K."/>
        </authorList>
    </citation>
    <scope>NUCLEOTIDE SEQUENCE [LARGE SCALE GENOMIC DNA]</scope>
</reference>
<evidence type="ECO:0000313" key="3">
    <source>
        <dbReference type="Proteomes" id="UP000499080"/>
    </source>
</evidence>
<name>A0A4Y2M7J6_ARAVE</name>
<proteinExistence type="predicted"/>
<sequence>MFDKSVPSIFSTLLIFNQQIRNFRVSVRKDLLFLPHLHPKEDCDRGTFREKKGSGINHSFQRPGLLTEKKHSSKPDPAERQRFGVAAITSPCRSAFSRKQKKGTSWIAANSSISEPWIGRYILIKYLSLSLEATRNGSVISLFFSVDLRRSSSRALFPRL</sequence>
<keyword evidence="3" id="KW-1185">Reference proteome</keyword>
<feature type="region of interest" description="Disordered" evidence="1">
    <location>
        <begin position="45"/>
        <end position="79"/>
    </location>
</feature>
<protein>
    <submittedName>
        <fullName evidence="2">Uncharacterized protein</fullName>
    </submittedName>
</protein>
<dbReference type="OrthoDB" id="10589242at2759"/>
<dbReference type="AlphaFoldDB" id="A0A4Y2M7J6"/>
<accession>A0A4Y2M7J6</accession>
<organism evidence="2 3">
    <name type="scientific">Araneus ventricosus</name>
    <name type="common">Orbweaver spider</name>
    <name type="synonym">Epeira ventricosa</name>
    <dbReference type="NCBI Taxonomy" id="182803"/>
    <lineage>
        <taxon>Eukaryota</taxon>
        <taxon>Metazoa</taxon>
        <taxon>Ecdysozoa</taxon>
        <taxon>Arthropoda</taxon>
        <taxon>Chelicerata</taxon>
        <taxon>Arachnida</taxon>
        <taxon>Araneae</taxon>
        <taxon>Araneomorphae</taxon>
        <taxon>Entelegynae</taxon>
        <taxon>Araneoidea</taxon>
        <taxon>Araneidae</taxon>
        <taxon>Araneus</taxon>
    </lineage>
</organism>
<evidence type="ECO:0000256" key="1">
    <source>
        <dbReference type="SAM" id="MobiDB-lite"/>
    </source>
</evidence>
<evidence type="ECO:0000313" key="2">
    <source>
        <dbReference type="EMBL" id="GBN23065.1"/>
    </source>
</evidence>
<feature type="compositionally biased region" description="Basic and acidic residues" evidence="1">
    <location>
        <begin position="67"/>
        <end position="79"/>
    </location>
</feature>
<dbReference type="Proteomes" id="UP000499080">
    <property type="component" value="Unassembled WGS sequence"/>
</dbReference>